<evidence type="ECO:0000256" key="9">
    <source>
        <dbReference type="ARBA" id="ARBA00040345"/>
    </source>
</evidence>
<comment type="caution">
    <text evidence="11">The sequence shown here is derived from an EMBL/GenBank/DDBJ whole genome shotgun (WGS) entry which is preliminary data.</text>
</comment>
<keyword evidence="2" id="KW-1003">Cell membrane</keyword>
<evidence type="ECO:0000259" key="10">
    <source>
        <dbReference type="Pfam" id="PF00535"/>
    </source>
</evidence>
<evidence type="ECO:0000256" key="8">
    <source>
        <dbReference type="ARBA" id="ARBA00038120"/>
    </source>
</evidence>
<dbReference type="Gene3D" id="3.90.550.10">
    <property type="entry name" value="Spore Coat Polysaccharide Biosynthesis Protein SpsA, Chain A"/>
    <property type="match status" value="1"/>
</dbReference>
<reference evidence="11 12" key="1">
    <citation type="submission" date="2016-05" db="EMBL/GenBank/DDBJ databases">
        <authorList>
            <person name="Lavstsen T."/>
            <person name="Jespersen J.S."/>
        </authorList>
    </citation>
    <scope>NUCLEOTIDE SEQUENCE [LARGE SCALE GENOMIC DNA]</scope>
    <source>
        <strain evidence="11 12">B7-9</strain>
    </source>
</reference>
<dbReference type="EMBL" id="LYXE01000151">
    <property type="protein sequence ID" value="PDV97369.1"/>
    <property type="molecule type" value="Genomic_DNA"/>
</dbReference>
<evidence type="ECO:0000313" key="12">
    <source>
        <dbReference type="Proteomes" id="UP000220922"/>
    </source>
</evidence>
<feature type="domain" description="Glycosyltransferase 2-like" evidence="10">
    <location>
        <begin position="5"/>
        <end position="110"/>
    </location>
</feature>
<comment type="function">
    <text evidence="6">Catalyzes the glycosylation of 4,4'-diaponeurosporenoate, i.e. the esterification of glucose at the C1'' position with the carboxyl group of 4,4'-diaponeurosporenic acid, to form glycosyl-4,4'-diaponeurosporenoate. This is a step in the biosynthesis of staphyloxanthin, an orange pigment present in most staphylococci strains.</text>
</comment>
<evidence type="ECO:0000256" key="6">
    <source>
        <dbReference type="ARBA" id="ARBA00037281"/>
    </source>
</evidence>
<dbReference type="RefSeq" id="WP_097654508.1">
    <property type="nucleotide sequence ID" value="NZ_LYXE01000151.1"/>
</dbReference>
<proteinExistence type="inferred from homology"/>
<dbReference type="Proteomes" id="UP000220922">
    <property type="component" value="Unassembled WGS sequence"/>
</dbReference>
<dbReference type="SUPFAM" id="SSF53448">
    <property type="entry name" value="Nucleotide-diphospho-sugar transferases"/>
    <property type="match status" value="1"/>
</dbReference>
<dbReference type="GO" id="GO:0005886">
    <property type="term" value="C:plasma membrane"/>
    <property type="evidence" value="ECO:0007669"/>
    <property type="project" value="UniProtKB-SubCell"/>
</dbReference>
<sequence length="222" mass="24173">MKKYTIIIPTLNEEAIIAEAVEAAVGLGPQVEVIVADGGSQDRTVAFAEAAGATVVAAPRGRGPQCNAGAAAAHGAILIFLHADTRLPDDVIGLLETWFSAPRVQIAKFRLSFDIDDLVLDLAAKCMWYDTRLTSYGDQGIVIRRTFFEALGGFPAWPLFEDVRLFERARERTSVVVLPARVVTSARRFQANGAIPQLVRDLGLWIEYVAGVSPFEIAARYK</sequence>
<dbReference type="OrthoDB" id="9810303at2"/>
<accession>A0A2H3KHT7</accession>
<dbReference type="InterPro" id="IPR029044">
    <property type="entry name" value="Nucleotide-diphossugar_trans"/>
</dbReference>
<dbReference type="AlphaFoldDB" id="A0A2H3KHT7"/>
<gene>
    <name evidence="11" type="ORF">A9Q02_18620</name>
</gene>
<comment type="pathway">
    <text evidence="7">Carotenoid biosynthesis; staphyloxanthin biosynthesis; staphyloxanthin from farnesyl diphosphate: step 4/5.</text>
</comment>
<dbReference type="NCBIfam" id="TIGR04283">
    <property type="entry name" value="glyco_like_mftF"/>
    <property type="match status" value="1"/>
</dbReference>
<dbReference type="InterPro" id="IPR001173">
    <property type="entry name" value="Glyco_trans_2-like"/>
</dbReference>
<keyword evidence="12" id="KW-1185">Reference proteome</keyword>
<dbReference type="InterPro" id="IPR026461">
    <property type="entry name" value="Trfase_2_rSAM/seldom_assoc"/>
</dbReference>
<keyword evidence="3" id="KW-0328">Glycosyltransferase</keyword>
<comment type="similarity">
    <text evidence="8">Belongs to the glycosyltransferase 2 family. CrtQ subfamily.</text>
</comment>
<dbReference type="PANTHER" id="PTHR43646:SF2">
    <property type="entry name" value="GLYCOSYLTRANSFERASE 2-LIKE DOMAIN-CONTAINING PROTEIN"/>
    <property type="match status" value="1"/>
</dbReference>
<keyword evidence="5" id="KW-0472">Membrane</keyword>
<dbReference type="Pfam" id="PF00535">
    <property type="entry name" value="Glycos_transf_2"/>
    <property type="match status" value="1"/>
</dbReference>
<evidence type="ECO:0000256" key="1">
    <source>
        <dbReference type="ARBA" id="ARBA00004236"/>
    </source>
</evidence>
<evidence type="ECO:0000256" key="3">
    <source>
        <dbReference type="ARBA" id="ARBA00022676"/>
    </source>
</evidence>
<evidence type="ECO:0000256" key="5">
    <source>
        <dbReference type="ARBA" id="ARBA00023136"/>
    </source>
</evidence>
<evidence type="ECO:0000256" key="7">
    <source>
        <dbReference type="ARBA" id="ARBA00037904"/>
    </source>
</evidence>
<keyword evidence="4 11" id="KW-0808">Transferase</keyword>
<evidence type="ECO:0000256" key="4">
    <source>
        <dbReference type="ARBA" id="ARBA00022679"/>
    </source>
</evidence>
<evidence type="ECO:0000256" key="2">
    <source>
        <dbReference type="ARBA" id="ARBA00022475"/>
    </source>
</evidence>
<comment type="subcellular location">
    <subcellularLocation>
        <location evidence="1">Cell membrane</location>
    </subcellularLocation>
</comment>
<dbReference type="PANTHER" id="PTHR43646">
    <property type="entry name" value="GLYCOSYLTRANSFERASE"/>
    <property type="match status" value="1"/>
</dbReference>
<organism evidence="11 12">
    <name type="scientific">Candidatus Chloroploca asiatica</name>
    <dbReference type="NCBI Taxonomy" id="1506545"/>
    <lineage>
        <taxon>Bacteria</taxon>
        <taxon>Bacillati</taxon>
        <taxon>Chloroflexota</taxon>
        <taxon>Chloroflexia</taxon>
        <taxon>Chloroflexales</taxon>
        <taxon>Chloroflexineae</taxon>
        <taxon>Oscillochloridaceae</taxon>
        <taxon>Candidatus Chloroploca</taxon>
    </lineage>
</organism>
<protein>
    <recommendedName>
        <fullName evidence="9">4,4'-diaponeurosporenoate glycosyltransferase</fullName>
    </recommendedName>
</protein>
<dbReference type="GO" id="GO:0016757">
    <property type="term" value="F:glycosyltransferase activity"/>
    <property type="evidence" value="ECO:0007669"/>
    <property type="project" value="UniProtKB-KW"/>
</dbReference>
<evidence type="ECO:0000313" key="11">
    <source>
        <dbReference type="EMBL" id="PDV97369.1"/>
    </source>
</evidence>
<name>A0A2H3KHT7_9CHLR</name>